<keyword evidence="2" id="KW-1185">Reference proteome</keyword>
<evidence type="ECO:0000313" key="2">
    <source>
        <dbReference type="Proteomes" id="UP000826573"/>
    </source>
</evidence>
<dbReference type="Proteomes" id="UP000826573">
    <property type="component" value="Unassembled WGS sequence"/>
</dbReference>
<proteinExistence type="predicted"/>
<dbReference type="EMBL" id="JAIMJC010000004">
    <property type="protein sequence ID" value="KAH0526396.1"/>
    <property type="molecule type" value="Genomic_DNA"/>
</dbReference>
<reference evidence="1 2" key="1">
    <citation type="submission" date="2021-08" db="EMBL/GenBank/DDBJ databases">
        <title>The highly contiguous genome resource for Trichoderma semiorbis FJ059, a fungal antagonistic to plant pathogens.</title>
        <authorList>
            <person name="Liu T."/>
        </authorList>
    </citation>
    <scope>NUCLEOTIDE SEQUENCE [LARGE SCALE GENOMIC DNA]</scope>
    <source>
        <strain evidence="1 2">FJ059</strain>
    </source>
</reference>
<dbReference type="AlphaFoldDB" id="A0A9P8HPQ1"/>
<sequence>MRRRGALRTVQPEPHLVLGGLVSRIQSPNRGHHVITPRATSRKGGMGLFVLPRRLIKVSSFIRRIFSSPFSCDALNPTPSIRPHQRPCGIAPAPCEIPFRR</sequence>
<protein>
    <submittedName>
        <fullName evidence="1">Uncharacterized protein</fullName>
    </submittedName>
</protein>
<accession>A0A9P8HPQ1</accession>
<organism evidence="1 2">
    <name type="scientific">Trichoderma semiorbis</name>
    <dbReference type="NCBI Taxonomy" id="1491008"/>
    <lineage>
        <taxon>Eukaryota</taxon>
        <taxon>Fungi</taxon>
        <taxon>Dikarya</taxon>
        <taxon>Ascomycota</taxon>
        <taxon>Pezizomycotina</taxon>
        <taxon>Sordariomycetes</taxon>
        <taxon>Hypocreomycetidae</taxon>
        <taxon>Hypocreales</taxon>
        <taxon>Hypocreaceae</taxon>
        <taxon>Trichoderma</taxon>
    </lineage>
</organism>
<name>A0A9P8HPQ1_9HYPO</name>
<gene>
    <name evidence="1" type="ORF">TsFJ059_009722</name>
</gene>
<comment type="caution">
    <text evidence="1">The sequence shown here is derived from an EMBL/GenBank/DDBJ whole genome shotgun (WGS) entry which is preliminary data.</text>
</comment>
<evidence type="ECO:0000313" key="1">
    <source>
        <dbReference type="EMBL" id="KAH0526396.1"/>
    </source>
</evidence>